<organism evidence="1 2">
    <name type="scientific">Guyanagaster necrorhizus</name>
    <dbReference type="NCBI Taxonomy" id="856835"/>
    <lineage>
        <taxon>Eukaryota</taxon>
        <taxon>Fungi</taxon>
        <taxon>Dikarya</taxon>
        <taxon>Basidiomycota</taxon>
        <taxon>Agaricomycotina</taxon>
        <taxon>Agaricomycetes</taxon>
        <taxon>Agaricomycetidae</taxon>
        <taxon>Agaricales</taxon>
        <taxon>Marasmiineae</taxon>
        <taxon>Physalacriaceae</taxon>
        <taxon>Guyanagaster</taxon>
    </lineage>
</organism>
<evidence type="ECO:0000313" key="1">
    <source>
        <dbReference type="EMBL" id="KAG7440526.1"/>
    </source>
</evidence>
<dbReference type="AlphaFoldDB" id="A0A9P8AMB9"/>
<dbReference type="Proteomes" id="UP000812287">
    <property type="component" value="Unassembled WGS sequence"/>
</dbReference>
<dbReference type="EMBL" id="MU250570">
    <property type="protein sequence ID" value="KAG7440526.1"/>
    <property type="molecule type" value="Genomic_DNA"/>
</dbReference>
<evidence type="ECO:0000313" key="2">
    <source>
        <dbReference type="Proteomes" id="UP000812287"/>
    </source>
</evidence>
<sequence length="392" mass="44445">MAGRCPSLAPFNLFDKSNISSILKDSGKELAQIMVALVWMKPSSVNLIYILRTTLIPYALPEGVEELDEMHWVRFPRATSGWSGPFSTYRPIHDANLNPVEEGDHRVLNRPRLKMLEMTNADLFCEATNDEPLVLVINELRSTLVKSHLQHSRFTSGSIACPELDVVMIRAILGISSSRPTERLEEHINEILTNVKIPLQTTKLIFPEEIVLSSVSCEDQIREQLFKCIIPLINHLYAAASFPYRRFCNNDPEMQAALMDLRDSDGHLIKIAAFTTLKFPGDLNLAGHAVHVVYKALHHIQGSIPRLYACAYVYSCYSGRSILALVLETADKNSLTSLDISTSTDDEKIAISNIMYAFRWHCEDDKRKDHIELDNMLDLYDDEDDEEDDCEF</sequence>
<dbReference type="OrthoDB" id="3182995at2759"/>
<comment type="caution">
    <text evidence="1">The sequence shown here is derived from an EMBL/GenBank/DDBJ whole genome shotgun (WGS) entry which is preliminary data.</text>
</comment>
<accession>A0A9P8AMB9</accession>
<name>A0A9P8AMB9_9AGAR</name>
<keyword evidence="2" id="KW-1185">Reference proteome</keyword>
<protein>
    <submittedName>
        <fullName evidence="1">Uncharacterized protein</fullName>
    </submittedName>
</protein>
<reference evidence="1" key="1">
    <citation type="submission" date="2020-11" db="EMBL/GenBank/DDBJ databases">
        <title>Adaptations for nitrogen fixation in a non-lichenized fungal sporocarp promotes dispersal by wood-feeding termites.</title>
        <authorList>
            <consortium name="DOE Joint Genome Institute"/>
            <person name="Koch R.A."/>
            <person name="Yoon G."/>
            <person name="Arayal U."/>
            <person name="Lail K."/>
            <person name="Amirebrahimi M."/>
            <person name="Labutti K."/>
            <person name="Lipzen A."/>
            <person name="Riley R."/>
            <person name="Barry K."/>
            <person name="Henrissat B."/>
            <person name="Grigoriev I.V."/>
            <person name="Herr J.R."/>
            <person name="Aime M.C."/>
        </authorList>
    </citation>
    <scope>NUCLEOTIDE SEQUENCE</scope>
    <source>
        <strain evidence="1">MCA 3950</strain>
    </source>
</reference>
<dbReference type="GeneID" id="66106862"/>
<gene>
    <name evidence="1" type="ORF">BT62DRAFT_923954</name>
</gene>
<proteinExistence type="predicted"/>
<dbReference type="RefSeq" id="XP_043034026.1">
    <property type="nucleotide sequence ID" value="XM_043184565.1"/>
</dbReference>